<organism evidence="1">
    <name type="scientific">hydrothermal vent metagenome</name>
    <dbReference type="NCBI Taxonomy" id="652676"/>
    <lineage>
        <taxon>unclassified sequences</taxon>
        <taxon>metagenomes</taxon>
        <taxon>ecological metagenomes</taxon>
    </lineage>
</organism>
<proteinExistence type="predicted"/>
<dbReference type="InterPro" id="IPR036412">
    <property type="entry name" value="HAD-like_sf"/>
</dbReference>
<reference evidence="1" key="1">
    <citation type="submission" date="2018-06" db="EMBL/GenBank/DDBJ databases">
        <authorList>
            <person name="Zhirakovskaya E."/>
        </authorList>
    </citation>
    <scope>NUCLEOTIDE SEQUENCE</scope>
</reference>
<evidence type="ECO:0000313" key="1">
    <source>
        <dbReference type="EMBL" id="VAX26092.1"/>
    </source>
</evidence>
<sequence length="206" mass="23490">MIIGVDFDNTIATYDDLMYKIALEAGFVAKNIEVNKRAIRNAIRALPGGEKKWRVVQAKAYGPKMKEARLIEGVRTFFMNLKKNRIPVYIISHKTEFADFDDSKTNLRKAALEWMEEKQFFSEKGLGLGMDHVRFGATRIEKIGWIKQLGCTHFIDDLEEVFSEPDFPGAVRKILFSPLCVNTSSSNTEVFSSWAAIYENIIGRPE</sequence>
<dbReference type="EMBL" id="UOGE01000116">
    <property type="protein sequence ID" value="VAX26092.1"/>
    <property type="molecule type" value="Genomic_DNA"/>
</dbReference>
<dbReference type="AlphaFoldDB" id="A0A3B1CCZ0"/>
<protein>
    <recommendedName>
        <fullName evidence="2">Haloacid dehalogenase-like hydrolase</fullName>
    </recommendedName>
</protein>
<gene>
    <name evidence="1" type="ORF">MNBD_NITROSPINAE02-636</name>
</gene>
<name>A0A3B1CCZ0_9ZZZZ</name>
<dbReference type="SUPFAM" id="SSF56784">
    <property type="entry name" value="HAD-like"/>
    <property type="match status" value="1"/>
</dbReference>
<accession>A0A3B1CCZ0</accession>
<evidence type="ECO:0008006" key="2">
    <source>
        <dbReference type="Google" id="ProtNLM"/>
    </source>
</evidence>